<dbReference type="Proteomes" id="UP000220914">
    <property type="component" value="Unassembled WGS sequence"/>
</dbReference>
<evidence type="ECO:0008006" key="3">
    <source>
        <dbReference type="Google" id="ProtNLM"/>
    </source>
</evidence>
<dbReference type="InterPro" id="IPR036689">
    <property type="entry name" value="ESAT-6-like_sf"/>
</dbReference>
<evidence type="ECO:0000313" key="1">
    <source>
        <dbReference type="EMBL" id="PEG34601.1"/>
    </source>
</evidence>
<gene>
    <name evidence="1" type="ORF">CQY20_24915</name>
</gene>
<dbReference type="Gene3D" id="1.10.287.1060">
    <property type="entry name" value="ESAT-6-like"/>
    <property type="match status" value="1"/>
</dbReference>
<sequence>MMSAATVDAHADGMWAKHGAADGRIEGAQKGVPTGSALALSAAVTKWQTDSTALFGRLVEHSQALRAGALAYEQTDQQSAEAIDAVADQTTAVDLGL</sequence>
<protein>
    <recommendedName>
        <fullName evidence="3">ESX-1 secretion-associated protein</fullName>
    </recommendedName>
</protein>
<dbReference type="EMBL" id="PDCP01000060">
    <property type="protein sequence ID" value="PEG34601.1"/>
    <property type="molecule type" value="Genomic_DNA"/>
</dbReference>
<comment type="caution">
    <text evidence="1">The sequence shown here is derived from an EMBL/GenBank/DDBJ whole genome shotgun (WGS) entry which is preliminary data.</text>
</comment>
<proteinExistence type="predicted"/>
<name>A0A2A7MTD0_MYCAG</name>
<evidence type="ECO:0000313" key="2">
    <source>
        <dbReference type="Proteomes" id="UP000220914"/>
    </source>
</evidence>
<keyword evidence="2" id="KW-1185">Reference proteome</keyword>
<dbReference type="SUPFAM" id="SSF140453">
    <property type="entry name" value="EsxAB dimer-like"/>
    <property type="match status" value="1"/>
</dbReference>
<accession>A0A2A7MTD0</accession>
<reference evidence="1 2" key="1">
    <citation type="submission" date="2017-10" db="EMBL/GenBank/DDBJ databases">
        <title>The new phylogeny of genus Mycobacterium.</title>
        <authorList>
            <person name="Tortoli E."/>
            <person name="Trovato A."/>
            <person name="Cirillo D.M."/>
        </authorList>
    </citation>
    <scope>NUCLEOTIDE SEQUENCE [LARGE SCALE GENOMIC DNA]</scope>
    <source>
        <strain evidence="1 2">CCUG37673</strain>
    </source>
</reference>
<organism evidence="1 2">
    <name type="scientific">Mycolicibacterium agri</name>
    <name type="common">Mycobacterium agri</name>
    <dbReference type="NCBI Taxonomy" id="36811"/>
    <lineage>
        <taxon>Bacteria</taxon>
        <taxon>Bacillati</taxon>
        <taxon>Actinomycetota</taxon>
        <taxon>Actinomycetes</taxon>
        <taxon>Mycobacteriales</taxon>
        <taxon>Mycobacteriaceae</taxon>
        <taxon>Mycolicibacterium</taxon>
    </lineage>
</organism>
<dbReference type="AlphaFoldDB" id="A0A2A7MTD0"/>